<protein>
    <submittedName>
        <fullName evidence="4">3-(3-hydroxy-phenyl)propionate/3-hydroxycinnamic acid hydroxylase</fullName>
        <ecNumber evidence="4">1.14.13.127</ecNumber>
    </submittedName>
</protein>
<dbReference type="OrthoDB" id="8672648at2"/>
<dbReference type="Gene3D" id="3.50.50.60">
    <property type="entry name" value="FAD/NAD(P)-binding domain"/>
    <property type="match status" value="1"/>
</dbReference>
<dbReference type="AlphaFoldDB" id="A0A5S9Q216"/>
<proteinExistence type="predicted"/>
<accession>A0A5S9Q216</accession>
<dbReference type="EMBL" id="CACSIM010000004">
    <property type="protein sequence ID" value="CAA0110872.1"/>
    <property type="molecule type" value="Genomic_DNA"/>
</dbReference>
<dbReference type="GO" id="GO:0008688">
    <property type="term" value="F:3-(3-hydroxyphenyl)propionate hydroxylase activity"/>
    <property type="evidence" value="ECO:0007669"/>
    <property type="project" value="UniProtKB-EC"/>
</dbReference>
<gene>
    <name evidence="4" type="primary">mhpA_2</name>
    <name evidence="3" type="ORF">IHBHHGIJ_02416</name>
    <name evidence="4" type="ORF">KFEGEMFD_02603</name>
</gene>
<feature type="domain" description="FAD-binding" evidence="2">
    <location>
        <begin position="6"/>
        <end position="345"/>
    </location>
</feature>
<evidence type="ECO:0000313" key="3">
    <source>
        <dbReference type="EMBL" id="CAA0093098.1"/>
    </source>
</evidence>
<evidence type="ECO:0000256" key="1">
    <source>
        <dbReference type="ARBA" id="ARBA00023002"/>
    </source>
</evidence>
<evidence type="ECO:0000313" key="4">
    <source>
        <dbReference type="EMBL" id="CAA0110872.1"/>
    </source>
</evidence>
<dbReference type="RefSeq" id="WP_159268958.1">
    <property type="nucleotide sequence ID" value="NZ_CACSIK010000001.1"/>
</dbReference>
<dbReference type="Proteomes" id="UP000439591">
    <property type="component" value="Unassembled WGS sequence"/>
</dbReference>
<keyword evidence="5" id="KW-1185">Reference proteome</keyword>
<dbReference type="InterPro" id="IPR050631">
    <property type="entry name" value="PheA/TfdB_FAD_monoxygenase"/>
</dbReference>
<dbReference type="PRINTS" id="PR00420">
    <property type="entry name" value="RNGMNOXGNASE"/>
</dbReference>
<dbReference type="Proteomes" id="UP000435877">
    <property type="component" value="Unassembled WGS sequence"/>
</dbReference>
<dbReference type="EC" id="1.14.13.127" evidence="4"/>
<dbReference type="InterPro" id="IPR002938">
    <property type="entry name" value="FAD-bd"/>
</dbReference>
<dbReference type="PANTHER" id="PTHR43476:SF3">
    <property type="entry name" value="FAD-BINDING MONOOXYGENASE"/>
    <property type="match status" value="1"/>
</dbReference>
<evidence type="ECO:0000313" key="6">
    <source>
        <dbReference type="Proteomes" id="UP000439591"/>
    </source>
</evidence>
<dbReference type="SUPFAM" id="SSF51905">
    <property type="entry name" value="FAD/NAD(P)-binding domain"/>
    <property type="match status" value="1"/>
</dbReference>
<keyword evidence="1 4" id="KW-0560">Oxidoreductase</keyword>
<dbReference type="Pfam" id="PF01494">
    <property type="entry name" value="FAD_binding_3"/>
    <property type="match status" value="1"/>
</dbReference>
<evidence type="ECO:0000259" key="2">
    <source>
        <dbReference type="Pfam" id="PF01494"/>
    </source>
</evidence>
<dbReference type="GO" id="GO:0071949">
    <property type="term" value="F:FAD binding"/>
    <property type="evidence" value="ECO:0007669"/>
    <property type="project" value="InterPro"/>
</dbReference>
<reference evidence="5 6" key="1">
    <citation type="submission" date="2019-11" db="EMBL/GenBank/DDBJ databases">
        <authorList>
            <person name="Holert J."/>
        </authorList>
    </citation>
    <scope>NUCLEOTIDE SEQUENCE [LARGE SCALE GENOMIC DNA]</scope>
    <source>
        <strain evidence="4">BC3_2A</strain>
        <strain evidence="3">SB11_1A</strain>
    </source>
</reference>
<dbReference type="InterPro" id="IPR036188">
    <property type="entry name" value="FAD/NAD-bd_sf"/>
</dbReference>
<dbReference type="GO" id="GO:0019622">
    <property type="term" value="P:3-(3-hydroxy)phenylpropionate catabolic process"/>
    <property type="evidence" value="ECO:0007669"/>
    <property type="project" value="TreeGrafter"/>
</dbReference>
<dbReference type="PANTHER" id="PTHR43476">
    <property type="entry name" value="3-(3-HYDROXY-PHENYL)PROPIONATE/3-HYDROXYCINNAMIC ACID HYDROXYLASE"/>
    <property type="match status" value="1"/>
</dbReference>
<organism evidence="4 6">
    <name type="scientific">Zhongshania aliphaticivorans</name>
    <dbReference type="NCBI Taxonomy" id="1470434"/>
    <lineage>
        <taxon>Bacteria</taxon>
        <taxon>Pseudomonadati</taxon>
        <taxon>Pseudomonadota</taxon>
        <taxon>Gammaproteobacteria</taxon>
        <taxon>Cellvibrionales</taxon>
        <taxon>Spongiibacteraceae</taxon>
        <taxon>Zhongshania</taxon>
    </lineage>
</organism>
<evidence type="ECO:0000313" key="5">
    <source>
        <dbReference type="Proteomes" id="UP000435877"/>
    </source>
</evidence>
<name>A0A5S9Q216_9GAMM</name>
<dbReference type="Gene3D" id="3.30.9.10">
    <property type="entry name" value="D-Amino Acid Oxidase, subunit A, domain 2"/>
    <property type="match status" value="1"/>
</dbReference>
<sequence>MTVENKYDVLIVGCGPSGAILANLLNAKGHKVAIFDRDKDIFHAPRAMMMDMESCRIVNGMGLYHRLMEKDAVPFHHHRFVSGKKKMLMEISSLGDPEQGYEPVMFHQPALEAMLREEFKKGPGVDAFLGYEVLSVDGEGQHASLQAKNLDTGEEQSFSAQYLVGADGGASTCRKYLNANRVDLNYSRDWIVMDLIIHDRDWWNAFREGSAFTCEPNAAVVVVKGRHGHIRMDFEQPSVEAALAFSEDDAHKLIAEYIDVDPRHIEIIRRQPYKFYAGMPDQWRKGRVFLAGDAAHQTSPFAGQGLNMGIRDAASLSIKLDMVLNGLVNESFLDTYQDERWENCAHMINGATKRGLMLSTSSKREILARNLSFMIGRLSNKLAYLLTTRMSDIEPYKDGLIGKTHPLAGARFFPPVLTNSAGNTVLIDEIVKERFTLISRQALNGDAVEWLQSTLGGVTLIIGTDIEDSSGVLTKYLNDNKADVLLLRPDYYIFDAGSDANDICNALRSSLMAYGLNSSAAMKDVAQTKTAIGQN</sequence>
<dbReference type="EMBL" id="CACSIK010000001">
    <property type="protein sequence ID" value="CAA0093098.1"/>
    <property type="molecule type" value="Genomic_DNA"/>
</dbReference>